<dbReference type="Proteomes" id="UP000058857">
    <property type="component" value="Chromosome 1"/>
</dbReference>
<accession>A0A0S2ITQ7</accession>
<sequence>MVFLLSESKFFPFKYSFLFLRFLKDHNQNRGRIAYLSRSD</sequence>
<dbReference type="EMBL" id="CP012029">
    <property type="protein sequence ID" value="ALO27031.1"/>
    <property type="molecule type" value="Genomic_DNA"/>
</dbReference>
<protein>
    <submittedName>
        <fullName evidence="1">Uncharacterized protein</fullName>
    </submittedName>
</protein>
<evidence type="ECO:0000313" key="1">
    <source>
        <dbReference type="EMBL" id="ALO27031.1"/>
    </source>
</evidence>
<dbReference type="PATRIC" id="fig|280505.15.peg.2744"/>
<evidence type="ECO:0000313" key="2">
    <source>
        <dbReference type="Proteomes" id="UP000058857"/>
    </source>
</evidence>
<name>A0A0S2ITQ7_LEPBO</name>
<reference evidence="1 2" key="1">
    <citation type="journal article" date="2015" name="PLoS Negl. Trop. Dis.">
        <title>Distribution of Plasmids in Distinct Leptospira Pathogenic Species.</title>
        <authorList>
            <person name="Wang Y."/>
            <person name="Zhuang X."/>
            <person name="Zhong Y."/>
            <person name="Zhang C."/>
            <person name="Zhang Y."/>
            <person name="Zeng L."/>
            <person name="Zhu Y."/>
            <person name="He P."/>
            <person name="Dong K."/>
            <person name="Pal U."/>
            <person name="Guo X."/>
            <person name="Qin J."/>
        </authorList>
    </citation>
    <scope>NUCLEOTIDE SEQUENCE [LARGE SCALE GENOMIC DNA]</scope>
    <source>
        <strain evidence="1 2">56604</strain>
    </source>
</reference>
<organism evidence="1">
    <name type="scientific">Leptospira borgpetersenii serovar Ballum</name>
    <dbReference type="NCBI Taxonomy" id="280505"/>
    <lineage>
        <taxon>Bacteria</taxon>
        <taxon>Pseudomonadati</taxon>
        <taxon>Spirochaetota</taxon>
        <taxon>Spirochaetia</taxon>
        <taxon>Leptospirales</taxon>
        <taxon>Leptospiraceae</taxon>
        <taxon>Leptospira</taxon>
    </lineage>
</organism>
<dbReference type="AlphaFoldDB" id="A0A0S2ITQ7"/>
<proteinExistence type="predicted"/>
<gene>
    <name evidence="1" type="ORF">LBBP_02815</name>
</gene>